<proteinExistence type="predicted"/>
<dbReference type="AlphaFoldDB" id="A0A2N9JI04"/>
<keyword evidence="2" id="KW-0501">Molybdenum cofactor biosynthesis</keyword>
<organism evidence="4 5">
    <name type="scientific">Micropruina glycogenica</name>
    <dbReference type="NCBI Taxonomy" id="75385"/>
    <lineage>
        <taxon>Bacteria</taxon>
        <taxon>Bacillati</taxon>
        <taxon>Actinomycetota</taxon>
        <taxon>Actinomycetes</taxon>
        <taxon>Propionibacteriales</taxon>
        <taxon>Nocardioidaceae</taxon>
        <taxon>Micropruina</taxon>
    </lineage>
</organism>
<dbReference type="GO" id="GO:0006777">
    <property type="term" value="P:Mo-molybdopterin cofactor biosynthetic process"/>
    <property type="evidence" value="ECO:0007669"/>
    <property type="project" value="UniProtKB-KW"/>
</dbReference>
<dbReference type="PANTHER" id="PTHR43764">
    <property type="entry name" value="MOLYBDENUM COFACTOR BIOSYNTHESIS"/>
    <property type="match status" value="1"/>
</dbReference>
<evidence type="ECO:0000256" key="2">
    <source>
        <dbReference type="ARBA" id="ARBA00023150"/>
    </source>
</evidence>
<accession>A0A2N9JI04</accession>
<dbReference type="RefSeq" id="WP_105186381.1">
    <property type="nucleotide sequence ID" value="NZ_BAAAGO010000031.1"/>
</dbReference>
<dbReference type="SMART" id="SM00852">
    <property type="entry name" value="MoCF_biosynth"/>
    <property type="match status" value="1"/>
</dbReference>
<dbReference type="KEGG" id="mgg:MPLG2_2665"/>
<evidence type="ECO:0000256" key="1">
    <source>
        <dbReference type="ARBA" id="ARBA00005046"/>
    </source>
</evidence>
<evidence type="ECO:0000259" key="3">
    <source>
        <dbReference type="SMART" id="SM00852"/>
    </source>
</evidence>
<evidence type="ECO:0000313" key="4">
    <source>
        <dbReference type="EMBL" id="SPD87695.1"/>
    </source>
</evidence>
<protein>
    <submittedName>
        <fullName evidence="4">Molybdenum cofactor synthesis domain-containing protein</fullName>
    </submittedName>
</protein>
<dbReference type="OrthoDB" id="9794429at2"/>
<dbReference type="InterPro" id="IPR051920">
    <property type="entry name" value="MPT_Adenylyltrnsfr/MoaC-Rel"/>
</dbReference>
<name>A0A2N9JI04_9ACTN</name>
<comment type="pathway">
    <text evidence="1">Cofactor biosynthesis; molybdopterin biosynthesis.</text>
</comment>
<dbReference type="InterPro" id="IPR036425">
    <property type="entry name" value="MoaB/Mog-like_dom_sf"/>
</dbReference>
<dbReference type="PANTHER" id="PTHR43764:SF1">
    <property type="entry name" value="MOLYBDOPTERIN MOLYBDOTRANSFERASE"/>
    <property type="match status" value="1"/>
</dbReference>
<dbReference type="Pfam" id="PF00994">
    <property type="entry name" value="MoCF_biosynth"/>
    <property type="match status" value="1"/>
</dbReference>
<dbReference type="InterPro" id="IPR001453">
    <property type="entry name" value="MoaB/Mog_dom"/>
</dbReference>
<dbReference type="EMBL" id="LT985188">
    <property type="protein sequence ID" value="SPD87695.1"/>
    <property type="molecule type" value="Genomic_DNA"/>
</dbReference>
<keyword evidence="5" id="KW-1185">Reference proteome</keyword>
<gene>
    <name evidence="4" type="ORF">MPLG2_2665</name>
</gene>
<dbReference type="Gene3D" id="3.40.980.10">
    <property type="entry name" value="MoaB/Mog-like domain"/>
    <property type="match status" value="1"/>
</dbReference>
<dbReference type="SUPFAM" id="SSF53218">
    <property type="entry name" value="Molybdenum cofactor biosynthesis proteins"/>
    <property type="match status" value="1"/>
</dbReference>
<dbReference type="Proteomes" id="UP000238164">
    <property type="component" value="Chromosome 1"/>
</dbReference>
<reference evidence="4 5" key="1">
    <citation type="submission" date="2018-02" db="EMBL/GenBank/DDBJ databases">
        <authorList>
            <person name="Cohen D.B."/>
            <person name="Kent A.D."/>
        </authorList>
    </citation>
    <scope>NUCLEOTIDE SEQUENCE [LARGE SCALE GENOMIC DNA]</scope>
    <source>
        <strain evidence="4">1</strain>
    </source>
</reference>
<sequence>MTAGQVEGLSLGASTTTTLAAVIVVSDEVATGLDDDRAGPVALDLLQGLGLRTTLAVVGDADADIETAVRTAIVQGARVVLACGGTGIGPRDRTSDVVRALIDVELPGIAEEIRRRGSEHTRLALVSREVAGLITAGVRRPVLVLAVPGSRGGVRDALGVVGDLIGYILDQADGAGHA</sequence>
<evidence type="ECO:0000313" key="5">
    <source>
        <dbReference type="Proteomes" id="UP000238164"/>
    </source>
</evidence>
<feature type="domain" description="MoaB/Mog" evidence="3">
    <location>
        <begin position="21"/>
        <end position="168"/>
    </location>
</feature>